<evidence type="ECO:0000313" key="2">
    <source>
        <dbReference type="EMBL" id="KAG5631754.1"/>
    </source>
</evidence>
<protein>
    <submittedName>
        <fullName evidence="2">Uncharacterized protein</fullName>
    </submittedName>
</protein>
<accession>A0A9J6B573</accession>
<keyword evidence="3" id="KW-1185">Reference proteome</keyword>
<organism evidence="2 3">
    <name type="scientific">Solanum commersonii</name>
    <name type="common">Commerson's wild potato</name>
    <name type="synonym">Commerson's nightshade</name>
    <dbReference type="NCBI Taxonomy" id="4109"/>
    <lineage>
        <taxon>Eukaryota</taxon>
        <taxon>Viridiplantae</taxon>
        <taxon>Streptophyta</taxon>
        <taxon>Embryophyta</taxon>
        <taxon>Tracheophyta</taxon>
        <taxon>Spermatophyta</taxon>
        <taxon>Magnoliopsida</taxon>
        <taxon>eudicotyledons</taxon>
        <taxon>Gunneridae</taxon>
        <taxon>Pentapetalae</taxon>
        <taxon>asterids</taxon>
        <taxon>lamiids</taxon>
        <taxon>Solanales</taxon>
        <taxon>Solanaceae</taxon>
        <taxon>Solanoideae</taxon>
        <taxon>Solaneae</taxon>
        <taxon>Solanum</taxon>
    </lineage>
</organism>
<proteinExistence type="predicted"/>
<name>A0A9J6B573_SOLCO</name>
<feature type="transmembrane region" description="Helical" evidence="1">
    <location>
        <begin position="12"/>
        <end position="39"/>
    </location>
</feature>
<evidence type="ECO:0000313" key="3">
    <source>
        <dbReference type="Proteomes" id="UP000824120"/>
    </source>
</evidence>
<dbReference type="AlphaFoldDB" id="A0A9J6B573"/>
<comment type="caution">
    <text evidence="2">The sequence shown here is derived from an EMBL/GenBank/DDBJ whole genome shotgun (WGS) entry which is preliminary data.</text>
</comment>
<dbReference type="EMBL" id="JACXVP010000001">
    <property type="protein sequence ID" value="KAG5631754.1"/>
    <property type="molecule type" value="Genomic_DNA"/>
</dbReference>
<evidence type="ECO:0000256" key="1">
    <source>
        <dbReference type="SAM" id="Phobius"/>
    </source>
</evidence>
<keyword evidence="1" id="KW-1133">Transmembrane helix</keyword>
<gene>
    <name evidence="2" type="ORF">H5410_003471</name>
</gene>
<keyword evidence="1" id="KW-0472">Membrane</keyword>
<keyword evidence="1" id="KW-0812">Transmembrane</keyword>
<reference evidence="2 3" key="1">
    <citation type="submission" date="2020-09" db="EMBL/GenBank/DDBJ databases">
        <title>De no assembly of potato wild relative species, Solanum commersonii.</title>
        <authorList>
            <person name="Cho K."/>
        </authorList>
    </citation>
    <scope>NUCLEOTIDE SEQUENCE [LARGE SCALE GENOMIC DNA]</scope>
    <source>
        <strain evidence="2">LZ3.2</strain>
        <tissue evidence="2">Leaf</tissue>
    </source>
</reference>
<sequence length="89" mass="10503">MGTLSKNSNVFFAIYCSILIRIFIFRCRFSFATLLRITFLFEQRVYRKQPLYPIKVGVRSTYILTFPNHICGITPYVVEDIVIHFLFPS</sequence>
<dbReference type="Proteomes" id="UP000824120">
    <property type="component" value="Chromosome 1"/>
</dbReference>